<keyword evidence="1" id="KW-0732">Signal</keyword>
<dbReference type="Gene3D" id="2.60.40.1120">
    <property type="entry name" value="Carboxypeptidase-like, regulatory domain"/>
    <property type="match status" value="1"/>
</dbReference>
<protein>
    <submittedName>
        <fullName evidence="3">DUF4382 domain-containing protein</fullName>
    </submittedName>
</protein>
<name>A0A9E8MUH0_9FLAO</name>
<dbReference type="InterPro" id="IPR025491">
    <property type="entry name" value="DUF4382"/>
</dbReference>
<sequence length="242" mass="26297">MKFLKYVILSLSLVFALSCNKSDDTNPVEGTSKISVRLMDMPGDFDNVFVDVQDVMIKLNDDSEGDSGWVSVEAINTGIYDLLELTGGIDVLLLDDFELPSGYLNQIRLVLGNDNTVVIDGETFPLNTPSAQQSGLKIKVNQNLEPNINYTFLLDFNVDASIVMASNSENINLKPVIRASVEAQSGYITGMVTPLDLQVLIEATNGVETISTYADETGQFVLVGLDSGAYTVTATPRYCFGI</sequence>
<organism evidence="3 4">
    <name type="scientific">Lacinutrix neustonica</name>
    <dbReference type="NCBI Taxonomy" id="2980107"/>
    <lineage>
        <taxon>Bacteria</taxon>
        <taxon>Pseudomonadati</taxon>
        <taxon>Bacteroidota</taxon>
        <taxon>Flavobacteriia</taxon>
        <taxon>Flavobacteriales</taxon>
        <taxon>Flavobacteriaceae</taxon>
        <taxon>Lacinutrix</taxon>
    </lineage>
</organism>
<proteinExistence type="predicted"/>
<dbReference type="AlphaFoldDB" id="A0A9E8MUH0"/>
<dbReference type="Proteomes" id="UP001164705">
    <property type="component" value="Chromosome"/>
</dbReference>
<evidence type="ECO:0000259" key="2">
    <source>
        <dbReference type="Pfam" id="PF14321"/>
    </source>
</evidence>
<dbReference type="RefSeq" id="WP_267675445.1">
    <property type="nucleotide sequence ID" value="NZ_CP113088.1"/>
</dbReference>
<accession>A0A9E8MUH0</accession>
<evidence type="ECO:0000313" key="3">
    <source>
        <dbReference type="EMBL" id="WAC00897.1"/>
    </source>
</evidence>
<reference evidence="3" key="1">
    <citation type="submission" date="2022-11" db="EMBL/GenBank/DDBJ databases">
        <title>Lacinutrix neustonica HL-RS19T sp. nov., isolated from the surface microlayer sample of brackish Lake Shihwa.</title>
        <authorList>
            <person name="Choi J.Y."/>
            <person name="Hwang C.Y."/>
        </authorList>
    </citation>
    <scope>NUCLEOTIDE SEQUENCE</scope>
    <source>
        <strain evidence="3">HL-RS19</strain>
    </source>
</reference>
<dbReference type="KEGG" id="lnu:N7U66_11690"/>
<feature type="chain" id="PRO_5039074344" evidence="1">
    <location>
        <begin position="22"/>
        <end position="242"/>
    </location>
</feature>
<dbReference type="PROSITE" id="PS51257">
    <property type="entry name" value="PROKAR_LIPOPROTEIN"/>
    <property type="match status" value="1"/>
</dbReference>
<keyword evidence="4" id="KW-1185">Reference proteome</keyword>
<dbReference type="Pfam" id="PF14321">
    <property type="entry name" value="DUF4382"/>
    <property type="match status" value="1"/>
</dbReference>
<feature type="domain" description="DUF4382" evidence="2">
    <location>
        <begin position="31"/>
        <end position="175"/>
    </location>
</feature>
<gene>
    <name evidence="3" type="ORF">N7U66_11690</name>
</gene>
<dbReference type="EMBL" id="CP113088">
    <property type="protein sequence ID" value="WAC00897.1"/>
    <property type="molecule type" value="Genomic_DNA"/>
</dbReference>
<feature type="signal peptide" evidence="1">
    <location>
        <begin position="1"/>
        <end position="21"/>
    </location>
</feature>
<evidence type="ECO:0000256" key="1">
    <source>
        <dbReference type="SAM" id="SignalP"/>
    </source>
</evidence>
<evidence type="ECO:0000313" key="4">
    <source>
        <dbReference type="Proteomes" id="UP001164705"/>
    </source>
</evidence>